<organism evidence="2">
    <name type="scientific">uncultured Solirubrobacteraceae bacterium</name>
    <dbReference type="NCBI Taxonomy" id="1162706"/>
    <lineage>
        <taxon>Bacteria</taxon>
        <taxon>Bacillati</taxon>
        <taxon>Actinomycetota</taxon>
        <taxon>Thermoleophilia</taxon>
        <taxon>Solirubrobacterales</taxon>
        <taxon>Solirubrobacteraceae</taxon>
        <taxon>environmental samples</taxon>
    </lineage>
</organism>
<sequence>MSDTASMTVIAMVLGTVGFGLLSARYGAESRPGFDERHRVS</sequence>
<keyword evidence="1" id="KW-0812">Transmembrane</keyword>
<dbReference type="AlphaFoldDB" id="A0A6J4T3R7"/>
<reference evidence="2" key="1">
    <citation type="submission" date="2020-02" db="EMBL/GenBank/DDBJ databases">
        <authorList>
            <person name="Meier V. D."/>
        </authorList>
    </citation>
    <scope>NUCLEOTIDE SEQUENCE</scope>
    <source>
        <strain evidence="2">AVDCRST_MAG30</strain>
    </source>
</reference>
<accession>A0A6J4T3R7</accession>
<protein>
    <submittedName>
        <fullName evidence="2">Uncharacterized protein</fullName>
    </submittedName>
</protein>
<evidence type="ECO:0000256" key="1">
    <source>
        <dbReference type="SAM" id="Phobius"/>
    </source>
</evidence>
<keyword evidence="1" id="KW-0472">Membrane</keyword>
<keyword evidence="1" id="KW-1133">Transmembrane helix</keyword>
<feature type="transmembrane region" description="Helical" evidence="1">
    <location>
        <begin position="6"/>
        <end position="28"/>
    </location>
</feature>
<evidence type="ECO:0000313" key="2">
    <source>
        <dbReference type="EMBL" id="CAA9512373.1"/>
    </source>
</evidence>
<proteinExistence type="predicted"/>
<dbReference type="EMBL" id="CADCVS010000331">
    <property type="protein sequence ID" value="CAA9512373.1"/>
    <property type="molecule type" value="Genomic_DNA"/>
</dbReference>
<name>A0A6J4T3R7_9ACTN</name>
<gene>
    <name evidence="2" type="ORF">AVDCRST_MAG30-2535</name>
</gene>